<name>A0ABY7JMF6_9FIRM</name>
<reference evidence="1" key="1">
    <citation type="submission" date="2022-12" db="EMBL/GenBank/DDBJ databases">
        <title>Peptostreptococcus.</title>
        <authorList>
            <person name="Lee S.H."/>
        </authorList>
    </citation>
    <scope>NUCLEOTIDE SEQUENCE</scope>
    <source>
        <strain evidence="1">CBA3647</strain>
    </source>
</reference>
<sequence>MEIKDCAVISRERKIPQVESKLRHNILTMPVEVRKASGIMIYGRRIKSLIFTTDLAIIRNCDADAVFAVYPFTPQQAISDAIIKASYIPVFCGVGGGLTKGLRTIGLAKDVESQGAMGVVLNAPISNMNLLGVSKAVDIPIVVTVVDDKTNIQERIDSGASIINVAGAAKTPDIVRKIRAEFPDLPIIASGGNTDESIKATIEAGANAITFTPPSTHTLFQDTMNKYRSETD</sequence>
<gene>
    <name evidence="1" type="ORF">O0R46_08055</name>
</gene>
<proteinExistence type="predicted"/>
<dbReference type="InterPro" id="IPR013785">
    <property type="entry name" value="Aldolase_TIM"/>
</dbReference>
<evidence type="ECO:0000313" key="2">
    <source>
        <dbReference type="Proteomes" id="UP001164187"/>
    </source>
</evidence>
<dbReference type="RefSeq" id="WP_269311241.1">
    <property type="nucleotide sequence ID" value="NZ_CP114052.1"/>
</dbReference>
<evidence type="ECO:0000313" key="1">
    <source>
        <dbReference type="EMBL" id="WAW14544.1"/>
    </source>
</evidence>
<dbReference type="EMBL" id="CP114052">
    <property type="protein sequence ID" value="WAW14544.1"/>
    <property type="molecule type" value="Genomic_DNA"/>
</dbReference>
<dbReference type="SUPFAM" id="SSF51412">
    <property type="entry name" value="Inosine monophosphate dehydrogenase (IMPDH)"/>
    <property type="match status" value="1"/>
</dbReference>
<keyword evidence="2" id="KW-1185">Reference proteome</keyword>
<dbReference type="Proteomes" id="UP001164187">
    <property type="component" value="Chromosome"/>
</dbReference>
<dbReference type="Gene3D" id="3.20.20.70">
    <property type="entry name" value="Aldolase class I"/>
    <property type="match status" value="1"/>
</dbReference>
<organism evidence="1 2">
    <name type="scientific">Peptostreptococcus equinus</name>
    <dbReference type="NCBI Taxonomy" id="3003601"/>
    <lineage>
        <taxon>Bacteria</taxon>
        <taxon>Bacillati</taxon>
        <taxon>Bacillota</taxon>
        <taxon>Clostridia</taxon>
        <taxon>Peptostreptococcales</taxon>
        <taxon>Peptostreptococcaceae</taxon>
        <taxon>Peptostreptococcus</taxon>
    </lineage>
</organism>
<dbReference type="GO" id="GO:0016787">
    <property type="term" value="F:hydrolase activity"/>
    <property type="evidence" value="ECO:0007669"/>
    <property type="project" value="UniProtKB-KW"/>
</dbReference>
<accession>A0ABY7JMF6</accession>
<keyword evidence="1" id="KW-0378">Hydrolase</keyword>
<protein>
    <submittedName>
        <fullName evidence="1">Hydrolase</fullName>
    </submittedName>
</protein>